<dbReference type="Pfam" id="PF00905">
    <property type="entry name" value="Transpeptidase"/>
    <property type="match status" value="1"/>
</dbReference>
<keyword evidence="2" id="KW-0472">Membrane</keyword>
<dbReference type="EMBL" id="MHVS01000005">
    <property type="protein sequence ID" value="OHA96594.1"/>
    <property type="molecule type" value="Genomic_DNA"/>
</dbReference>
<feature type="domain" description="Penicillin-binding protein dimerisation" evidence="4">
    <location>
        <begin position="100"/>
        <end position="197"/>
    </location>
</feature>
<proteinExistence type="predicted"/>
<dbReference type="InterPro" id="IPR005311">
    <property type="entry name" value="PBP_dimer"/>
</dbReference>
<evidence type="ECO:0000313" key="6">
    <source>
        <dbReference type="Proteomes" id="UP000177279"/>
    </source>
</evidence>
<organism evidence="5 6">
    <name type="scientific">Candidatus Zambryskibacteria bacterium RIFCSPHIGHO2_02_FULL_43_37</name>
    <dbReference type="NCBI Taxonomy" id="1802749"/>
    <lineage>
        <taxon>Bacteria</taxon>
        <taxon>Candidatus Zambryskiibacteriota</taxon>
    </lineage>
</organism>
<dbReference type="GO" id="GO:0008658">
    <property type="term" value="F:penicillin binding"/>
    <property type="evidence" value="ECO:0007669"/>
    <property type="project" value="InterPro"/>
</dbReference>
<sequence>MPLPPLLSIQNRLRFLSLLILLFALFLIAKLYAVQIISGEDFELKAEHQYVAGVNYFDRGSIFFSTRDGSLVPAATVKLGFILHINPGILIEYGAVESTYEKLNAIVPLDKADYLAKAGRTSDPYEELKRRLGEDEARQIQALKIPGVAVTRERWRVYPGETMAAHAVGLIGYGPTGSEIAGRYGLERKYEDVLGRKGDDVFVNFFAEIFSNIKDKALGDGALDGDIVTTIEPSVEAFLESEIKKVNDQYLSEFTGGIVIDPTTGEIAAMALTPTFDPNSPQEAESSNIFSNKLIEDRYEMGSIIKAMTMASALDAKAVTAKTAYNDPGCMTLNTKTFCNYDLRSHGTSVTMQQVLDQSLNTGAAFAALRMGPKKFDEYMLRFGLGDLTGIDLPNEGNSLVSNLKTNRELEAAQASFGQGIALTPITTVRAMSALANGGTLITPHLVKEIRYKIGPNKTLSYPAAGEGERVISPEASAEISRMLTEVVDTSLRYGQMKIQNYSIAAKTGTAQIANPAGGGYYQDRFLHSFFGYFPSYDPEFLVFLFTYYPKEVQFASETLTDSFFNITKFLINYYEIPPDRESSPQASI</sequence>
<dbReference type="AlphaFoldDB" id="A0A1G2TH14"/>
<dbReference type="PANTHER" id="PTHR30627">
    <property type="entry name" value="PEPTIDOGLYCAN D,D-TRANSPEPTIDASE"/>
    <property type="match status" value="1"/>
</dbReference>
<dbReference type="GO" id="GO:0005886">
    <property type="term" value="C:plasma membrane"/>
    <property type="evidence" value="ECO:0007669"/>
    <property type="project" value="TreeGrafter"/>
</dbReference>
<evidence type="ECO:0000313" key="5">
    <source>
        <dbReference type="EMBL" id="OHA96594.1"/>
    </source>
</evidence>
<dbReference type="Gene3D" id="3.40.710.10">
    <property type="entry name" value="DD-peptidase/beta-lactamase superfamily"/>
    <property type="match status" value="1"/>
</dbReference>
<dbReference type="Pfam" id="PF03717">
    <property type="entry name" value="PBP_dimer"/>
    <property type="match status" value="1"/>
</dbReference>
<dbReference type="SUPFAM" id="SSF56601">
    <property type="entry name" value="beta-lactamase/transpeptidase-like"/>
    <property type="match status" value="1"/>
</dbReference>
<dbReference type="InterPro" id="IPR001460">
    <property type="entry name" value="PCN-bd_Tpept"/>
</dbReference>
<dbReference type="Proteomes" id="UP000177279">
    <property type="component" value="Unassembled WGS sequence"/>
</dbReference>
<dbReference type="InterPro" id="IPR050515">
    <property type="entry name" value="Beta-lactam/transpept"/>
</dbReference>
<evidence type="ECO:0000259" key="3">
    <source>
        <dbReference type="Pfam" id="PF00905"/>
    </source>
</evidence>
<dbReference type="Gene3D" id="3.30.450.330">
    <property type="match status" value="1"/>
</dbReference>
<comment type="caution">
    <text evidence="5">The sequence shown here is derived from an EMBL/GenBank/DDBJ whole genome shotgun (WGS) entry which is preliminary data.</text>
</comment>
<gene>
    <name evidence="5" type="ORF">A3D49_01840</name>
</gene>
<reference evidence="5 6" key="1">
    <citation type="journal article" date="2016" name="Nat. Commun.">
        <title>Thousands of microbial genomes shed light on interconnected biogeochemical processes in an aquifer system.</title>
        <authorList>
            <person name="Anantharaman K."/>
            <person name="Brown C.T."/>
            <person name="Hug L.A."/>
            <person name="Sharon I."/>
            <person name="Castelle C.J."/>
            <person name="Probst A.J."/>
            <person name="Thomas B.C."/>
            <person name="Singh A."/>
            <person name="Wilkins M.J."/>
            <person name="Karaoz U."/>
            <person name="Brodie E.L."/>
            <person name="Williams K.H."/>
            <person name="Hubbard S.S."/>
            <person name="Banfield J.F."/>
        </authorList>
    </citation>
    <scope>NUCLEOTIDE SEQUENCE [LARGE SCALE GENOMIC DNA]</scope>
</reference>
<evidence type="ECO:0000256" key="2">
    <source>
        <dbReference type="ARBA" id="ARBA00023136"/>
    </source>
</evidence>
<feature type="domain" description="Penicillin-binding protein transpeptidase" evidence="3">
    <location>
        <begin position="258"/>
        <end position="550"/>
    </location>
</feature>
<dbReference type="SUPFAM" id="SSF56519">
    <property type="entry name" value="Penicillin binding protein dimerisation domain"/>
    <property type="match status" value="1"/>
</dbReference>
<dbReference type="InterPro" id="IPR036138">
    <property type="entry name" value="PBP_dimer_sf"/>
</dbReference>
<evidence type="ECO:0000259" key="4">
    <source>
        <dbReference type="Pfam" id="PF03717"/>
    </source>
</evidence>
<dbReference type="Gene3D" id="3.90.1310.10">
    <property type="entry name" value="Penicillin-binding protein 2a (Domain 2)"/>
    <property type="match status" value="1"/>
</dbReference>
<dbReference type="InterPro" id="IPR012338">
    <property type="entry name" value="Beta-lactam/transpept-like"/>
</dbReference>
<dbReference type="GO" id="GO:0071555">
    <property type="term" value="P:cell wall organization"/>
    <property type="evidence" value="ECO:0007669"/>
    <property type="project" value="TreeGrafter"/>
</dbReference>
<comment type="subcellular location">
    <subcellularLocation>
        <location evidence="1">Membrane</location>
    </subcellularLocation>
</comment>
<dbReference type="PANTHER" id="PTHR30627:SF1">
    <property type="entry name" value="PEPTIDOGLYCAN D,D-TRANSPEPTIDASE FTSI"/>
    <property type="match status" value="1"/>
</dbReference>
<name>A0A1G2TH14_9BACT</name>
<protein>
    <submittedName>
        <fullName evidence="5">Uncharacterized protein</fullName>
    </submittedName>
</protein>
<accession>A0A1G2TH14</accession>
<evidence type="ECO:0000256" key="1">
    <source>
        <dbReference type="ARBA" id="ARBA00004370"/>
    </source>
</evidence>